<comment type="caution">
    <text evidence="1">The sequence shown here is derived from an EMBL/GenBank/DDBJ whole genome shotgun (WGS) entry which is preliminary data.</text>
</comment>
<dbReference type="Pfam" id="PF14337">
    <property type="entry name" value="Abi_alpha"/>
    <property type="match status" value="1"/>
</dbReference>
<dbReference type="InterPro" id="IPR025506">
    <property type="entry name" value="Abi_alpha"/>
</dbReference>
<evidence type="ECO:0000313" key="1">
    <source>
        <dbReference type="EMBL" id="MQT91650.1"/>
    </source>
</evidence>
<dbReference type="Proteomes" id="UP000489190">
    <property type="component" value="Unassembled WGS sequence"/>
</dbReference>
<name>A0A7X1XHI0_9PSED</name>
<proteinExistence type="predicted"/>
<accession>A0A7X1XHI0</accession>
<dbReference type="AlphaFoldDB" id="A0A7X1XHI0"/>
<organism evidence="1 2">
    <name type="scientific">Pseudomonas helleri</name>
    <dbReference type="NCBI Taxonomy" id="1608996"/>
    <lineage>
        <taxon>Bacteria</taxon>
        <taxon>Pseudomonadati</taxon>
        <taxon>Pseudomonadota</taxon>
        <taxon>Gammaproteobacteria</taxon>
        <taxon>Pseudomonadales</taxon>
        <taxon>Pseudomonadaceae</taxon>
        <taxon>Pseudomonas</taxon>
    </lineage>
</organism>
<sequence>MSDETEAVTEAAKAIQEVAMASGNAIDAVRSAGGFLDRVFGRAIEDTVGLYWTDKIAAKRIEASIYSWERLESLVHKAKSRLEENGVVNIRAIPPKVALPLLEYATVEDEEDLHTLWANLMATGMDASEEGIHRKYVTTLGEMTAIDAFVLSSMFEEAEKETSKKETGDLSLAYGPGVDGTNAHDPVSVITLNRLGLIEPAYIKFKTFEPGGHDDRYGEYGPSQDEISFPGDLSSVVITPLGYAFGRAVGLTISGATSSPSQPKI</sequence>
<dbReference type="EMBL" id="WIWI01000068">
    <property type="protein sequence ID" value="MQT91650.1"/>
    <property type="molecule type" value="Genomic_DNA"/>
</dbReference>
<reference evidence="1 2" key="1">
    <citation type="submission" date="2019-10" db="EMBL/GenBank/DDBJ databases">
        <title>Evaluation of single-gene subtyping targets for Pseudomonas.</title>
        <authorList>
            <person name="Reichler S.J."/>
            <person name="Orsi R.H."/>
            <person name="Wiedmann M."/>
            <person name="Martin N.H."/>
            <person name="Murphy S.I."/>
        </authorList>
    </citation>
    <scope>NUCLEOTIDE SEQUENCE [LARGE SCALE GENOMIC DNA]</scope>
    <source>
        <strain evidence="1 2">FSL R10-3254</strain>
    </source>
</reference>
<dbReference type="RefSeq" id="WP_095010280.1">
    <property type="nucleotide sequence ID" value="NZ_WIWI01000068.1"/>
</dbReference>
<evidence type="ECO:0000313" key="2">
    <source>
        <dbReference type="Proteomes" id="UP000489190"/>
    </source>
</evidence>
<gene>
    <name evidence="1" type="ORF">GHO39_21285</name>
</gene>
<protein>
    <submittedName>
        <fullName evidence="1">DUF4393 domain-containing protein</fullName>
    </submittedName>
</protein>